<sequence length="505" mass="57789">MASNVCTRYDKDGKGTARETAIKHAIHCLTAERSTSACVQRNYPRDLWNQSLATEKHNWSPETIQSMDESLKEWERYHDSNILAKGAGDLRVLSLGGDDPTKDIKVLTENGVSARKIWITEKKNRDFQKGKKAVRDSSFSAVKLVKINLLTFLEEDREGPFDIINIDTCGSLPAESQETLKIIGRIFQLHKLASPGALITNFSFPPKELAGCEEQQQIAYIAKEYLKNKIKDITGCYNDMFLSQKTDEEIYSDYVTIQVIDSASFVIPAQRMFLSSNKWSDIFEPTKSFFKEVRKHPPHSVGSTSEVAEGCTNRSKEDAGMHSNIGCNDCEHLYNNFYLSKISLAMEVEKDKNRFCTAWLDEVFPSLTANLKKIEVSSLVLTALLFSSINFFLKFANFNFKQCIRSLKHSEDKTLIAGLLYGLSAEPSYPVLDKLRRLYYTEEEQRQMFCDVFIFDRCRYLFGLFPFVHTVDQFCDKEENVFLIAKMILDGMKKHLKCICKKDLF</sequence>
<keyword evidence="2" id="KW-1185">Reference proteome</keyword>
<proteinExistence type="predicted"/>
<evidence type="ECO:0000313" key="2">
    <source>
        <dbReference type="Proteomes" id="UP001159427"/>
    </source>
</evidence>
<reference evidence="1 2" key="1">
    <citation type="submission" date="2022-05" db="EMBL/GenBank/DDBJ databases">
        <authorList>
            <consortium name="Genoscope - CEA"/>
            <person name="William W."/>
        </authorList>
    </citation>
    <scope>NUCLEOTIDE SEQUENCE [LARGE SCALE GENOMIC DNA]</scope>
</reference>
<gene>
    <name evidence="1" type="ORF">PEVE_00020745</name>
</gene>
<accession>A0ABN8SHI0</accession>
<evidence type="ECO:0000313" key="1">
    <source>
        <dbReference type="EMBL" id="CAH3190701.1"/>
    </source>
</evidence>
<name>A0ABN8SHI0_9CNID</name>
<comment type="caution">
    <text evidence="1">The sequence shown here is derived from an EMBL/GenBank/DDBJ whole genome shotgun (WGS) entry which is preliminary data.</text>
</comment>
<dbReference type="EMBL" id="CALNXI010002782">
    <property type="protein sequence ID" value="CAH3190701.1"/>
    <property type="molecule type" value="Genomic_DNA"/>
</dbReference>
<feature type="non-terminal residue" evidence="1">
    <location>
        <position position="505"/>
    </location>
</feature>
<dbReference type="Proteomes" id="UP001159427">
    <property type="component" value="Unassembled WGS sequence"/>
</dbReference>
<organism evidence="1 2">
    <name type="scientific">Porites evermanni</name>
    <dbReference type="NCBI Taxonomy" id="104178"/>
    <lineage>
        <taxon>Eukaryota</taxon>
        <taxon>Metazoa</taxon>
        <taxon>Cnidaria</taxon>
        <taxon>Anthozoa</taxon>
        <taxon>Hexacorallia</taxon>
        <taxon>Scleractinia</taxon>
        <taxon>Fungiina</taxon>
        <taxon>Poritidae</taxon>
        <taxon>Porites</taxon>
    </lineage>
</organism>
<protein>
    <submittedName>
        <fullName evidence="1">Uncharacterized protein</fullName>
    </submittedName>
</protein>